<keyword evidence="4" id="KW-0808">Transferase</keyword>
<proteinExistence type="inferred from homology"/>
<dbReference type="PIRSF" id="PIRSF000401">
    <property type="entry name" value="RPL11_MTase"/>
    <property type="match status" value="1"/>
</dbReference>
<evidence type="ECO:0000256" key="1">
    <source>
        <dbReference type="ARBA" id="ARBA00009741"/>
    </source>
</evidence>
<dbReference type="GO" id="GO:0032259">
    <property type="term" value="P:methylation"/>
    <property type="evidence" value="ECO:0007669"/>
    <property type="project" value="UniProtKB-KW"/>
</dbReference>
<reference evidence="6" key="1">
    <citation type="submission" date="2018-05" db="EMBL/GenBank/DDBJ databases">
        <authorList>
            <person name="Lanie J.A."/>
            <person name="Ng W.-L."/>
            <person name="Kazmierczak K.M."/>
            <person name="Andrzejewski T.M."/>
            <person name="Davidsen T.M."/>
            <person name="Wayne K.J."/>
            <person name="Tettelin H."/>
            <person name="Glass J.I."/>
            <person name="Rusch D."/>
            <person name="Podicherti R."/>
            <person name="Tsui H.-C.T."/>
            <person name="Winkler M.E."/>
        </authorList>
    </citation>
    <scope>NUCLEOTIDE SEQUENCE</scope>
</reference>
<dbReference type="PANTHER" id="PTHR43648:SF1">
    <property type="entry name" value="ELECTRON TRANSFER FLAVOPROTEIN BETA SUBUNIT LYSINE METHYLTRANSFERASE"/>
    <property type="match status" value="1"/>
</dbReference>
<evidence type="ECO:0000256" key="4">
    <source>
        <dbReference type="ARBA" id="ARBA00022679"/>
    </source>
</evidence>
<dbReference type="EMBL" id="UINC01053896">
    <property type="protein sequence ID" value="SVB70973.1"/>
    <property type="molecule type" value="Genomic_DNA"/>
</dbReference>
<dbReference type="InterPro" id="IPR029063">
    <property type="entry name" value="SAM-dependent_MTases_sf"/>
</dbReference>
<accession>A0A382G8Q7</accession>
<dbReference type="GO" id="GO:0016279">
    <property type="term" value="F:protein-lysine N-methyltransferase activity"/>
    <property type="evidence" value="ECO:0007669"/>
    <property type="project" value="TreeGrafter"/>
</dbReference>
<evidence type="ECO:0008006" key="7">
    <source>
        <dbReference type="Google" id="ProtNLM"/>
    </source>
</evidence>
<gene>
    <name evidence="6" type="ORF">METZ01_LOCUS223827</name>
</gene>
<keyword evidence="3" id="KW-0489">Methyltransferase</keyword>
<organism evidence="6">
    <name type="scientific">marine metagenome</name>
    <dbReference type="NCBI Taxonomy" id="408172"/>
    <lineage>
        <taxon>unclassified sequences</taxon>
        <taxon>metagenomes</taxon>
        <taxon>ecological metagenomes</taxon>
    </lineage>
</organism>
<keyword evidence="5" id="KW-0949">S-adenosyl-L-methionine</keyword>
<protein>
    <recommendedName>
        <fullName evidence="7">Ribosomal protein L11 methyltransferase</fullName>
    </recommendedName>
</protein>
<evidence type="ECO:0000256" key="5">
    <source>
        <dbReference type="ARBA" id="ARBA00022691"/>
    </source>
</evidence>
<dbReference type="GO" id="GO:0005829">
    <property type="term" value="C:cytosol"/>
    <property type="evidence" value="ECO:0007669"/>
    <property type="project" value="TreeGrafter"/>
</dbReference>
<dbReference type="PANTHER" id="PTHR43648">
    <property type="entry name" value="ELECTRON TRANSFER FLAVOPROTEIN BETA SUBUNIT LYSINE METHYLTRANSFERASE"/>
    <property type="match status" value="1"/>
</dbReference>
<evidence type="ECO:0000256" key="3">
    <source>
        <dbReference type="ARBA" id="ARBA00022603"/>
    </source>
</evidence>
<dbReference type="InterPro" id="IPR004498">
    <property type="entry name" value="Ribosomal_PrmA_MeTrfase"/>
</dbReference>
<dbReference type="SUPFAM" id="SSF53335">
    <property type="entry name" value="S-adenosyl-L-methionine-dependent methyltransferases"/>
    <property type="match status" value="1"/>
</dbReference>
<dbReference type="CDD" id="cd02440">
    <property type="entry name" value="AdoMet_MTases"/>
    <property type="match status" value="1"/>
</dbReference>
<evidence type="ECO:0000313" key="6">
    <source>
        <dbReference type="EMBL" id="SVB70973.1"/>
    </source>
</evidence>
<dbReference type="Pfam" id="PF06325">
    <property type="entry name" value="PrmA"/>
    <property type="match status" value="1"/>
</dbReference>
<dbReference type="Gene3D" id="3.40.50.150">
    <property type="entry name" value="Vaccinia Virus protein VP39"/>
    <property type="match status" value="1"/>
</dbReference>
<name>A0A382G8Q7_9ZZZZ</name>
<dbReference type="AlphaFoldDB" id="A0A382G8Q7"/>
<dbReference type="HAMAP" id="MF_00735">
    <property type="entry name" value="Methyltr_PrmA"/>
    <property type="match status" value="1"/>
</dbReference>
<comment type="similarity">
    <text evidence="1">Belongs to the methyltransferase superfamily. PrmA family.</text>
</comment>
<keyword evidence="2" id="KW-0963">Cytoplasm</keyword>
<evidence type="ECO:0000256" key="2">
    <source>
        <dbReference type="ARBA" id="ARBA00022490"/>
    </source>
</evidence>
<sequence>MKAWKNITLNFPGLKLEGIVEQLSYLDVLSVTVKDKRALEKSDWFDDPHNPLPLHGDTHVIILLMEASRSTNQLLEEICLILDLDQTPAYSENVFEDRNWVTHTQAQFKEIQVSKTLRILPPWESKTEFVGKTLIIEPGSGFGTGSHPTTQLCLRWLETHIRPGESFLDFGSGSGILSIAAKEFGAGDGAGVEIDPQAIKNSNRNSELNGWDIPFSDFNSLTDKEPYDTVAANILSTVLIRLSPTLKSLTGHRLILSGILEKQVHDVIKAYTTWIQLTPVDENNGWVLLSGEL</sequence>
<dbReference type="InterPro" id="IPR050078">
    <property type="entry name" value="Ribosomal_L11_MeTrfase_PrmA"/>
</dbReference>